<evidence type="ECO:0000259" key="10">
    <source>
        <dbReference type="PROSITE" id="PS50158"/>
    </source>
</evidence>
<keyword evidence="2" id="KW-0507">mRNA processing</keyword>
<proteinExistence type="predicted"/>
<dbReference type="InterPro" id="IPR036875">
    <property type="entry name" value="Znf_CCHC_sf"/>
</dbReference>
<sequence>MSQDQLFVIDTSPTKLDDVQAPLVDLASFESKTTSESNHQSLVLDSLIAKTTSQKPTPSNQAQLHLPLFEDLEDSDRVKATSRYWKEPSGVSCSICLESDHLARDCNHQLCLTCGAIDEHPTRLCPVSLVCFACGSRGHLSRHCSSSINLSRIPCGHCRSVVHLTLNCPSIWRRYEEEPNRSPKSVLRACYNCGDNGHHFGDDCPFRRPAPKTEPSVFSYRSYKHSERDLNRQLRSPESPRDKQSFDRSDRKLHVDPYDDEPPEWRKKKPRPGQRDRQAMKAAKEEMEAEDPDDWFSRRHQNKATKDKNPLKSSHGRLSKSSRIGGAYKGGYTK</sequence>
<organism evidence="11 12">
    <name type="scientific">Austropuccinia psidii MF-1</name>
    <dbReference type="NCBI Taxonomy" id="1389203"/>
    <lineage>
        <taxon>Eukaryota</taxon>
        <taxon>Fungi</taxon>
        <taxon>Dikarya</taxon>
        <taxon>Basidiomycota</taxon>
        <taxon>Pucciniomycotina</taxon>
        <taxon>Pucciniomycetes</taxon>
        <taxon>Pucciniales</taxon>
        <taxon>Sphaerophragmiaceae</taxon>
        <taxon>Austropuccinia</taxon>
    </lineage>
</organism>
<evidence type="ECO:0000256" key="1">
    <source>
        <dbReference type="ARBA" id="ARBA00004123"/>
    </source>
</evidence>
<evidence type="ECO:0000256" key="5">
    <source>
        <dbReference type="ARBA" id="ARBA00022771"/>
    </source>
</evidence>
<comment type="caution">
    <text evidence="11">The sequence shown here is derived from an EMBL/GenBank/DDBJ whole genome shotgun (WGS) entry which is preliminary data.</text>
</comment>
<reference evidence="11" key="1">
    <citation type="submission" date="2021-03" db="EMBL/GenBank/DDBJ databases">
        <title>Draft genome sequence of rust myrtle Austropuccinia psidii MF-1, a brazilian biotype.</title>
        <authorList>
            <person name="Quecine M.C."/>
            <person name="Pachon D.M.R."/>
            <person name="Bonatelli M.L."/>
            <person name="Correr F.H."/>
            <person name="Franceschini L.M."/>
            <person name="Leite T.F."/>
            <person name="Margarido G.R.A."/>
            <person name="Almeida C.A."/>
            <person name="Ferrarezi J.A."/>
            <person name="Labate C.A."/>
        </authorList>
    </citation>
    <scope>NUCLEOTIDE SEQUENCE</scope>
    <source>
        <strain evidence="11">MF-1</strain>
    </source>
</reference>
<dbReference type="GO" id="GO:0071036">
    <property type="term" value="P:nuclear polyadenylation-dependent snoRNA catabolic process"/>
    <property type="evidence" value="ECO:0007669"/>
    <property type="project" value="TreeGrafter"/>
</dbReference>
<comment type="subcellular location">
    <subcellularLocation>
        <location evidence="1">Nucleus</location>
    </subcellularLocation>
</comment>
<dbReference type="GO" id="GO:0071038">
    <property type="term" value="P:TRAMP-dependent tRNA surveillance pathway"/>
    <property type="evidence" value="ECO:0007669"/>
    <property type="project" value="TreeGrafter"/>
</dbReference>
<dbReference type="SMART" id="SM00343">
    <property type="entry name" value="ZnF_C2HC"/>
    <property type="match status" value="4"/>
</dbReference>
<dbReference type="GO" id="GO:0008270">
    <property type="term" value="F:zinc ion binding"/>
    <property type="evidence" value="ECO:0007669"/>
    <property type="project" value="UniProtKB-KW"/>
</dbReference>
<evidence type="ECO:0000256" key="8">
    <source>
        <dbReference type="PROSITE-ProRule" id="PRU00047"/>
    </source>
</evidence>
<evidence type="ECO:0000256" key="6">
    <source>
        <dbReference type="ARBA" id="ARBA00022833"/>
    </source>
</evidence>
<keyword evidence="4" id="KW-0677">Repeat</keyword>
<evidence type="ECO:0000313" key="11">
    <source>
        <dbReference type="EMBL" id="MBW0546069.1"/>
    </source>
</evidence>
<feature type="region of interest" description="Disordered" evidence="9">
    <location>
        <begin position="215"/>
        <end position="334"/>
    </location>
</feature>
<dbReference type="GO" id="GO:0071035">
    <property type="term" value="P:nuclear polyadenylation-dependent rRNA catabolic process"/>
    <property type="evidence" value="ECO:0007669"/>
    <property type="project" value="TreeGrafter"/>
</dbReference>
<dbReference type="GO" id="GO:0006397">
    <property type="term" value="P:mRNA processing"/>
    <property type="evidence" value="ECO:0007669"/>
    <property type="project" value="UniProtKB-KW"/>
</dbReference>
<dbReference type="Proteomes" id="UP000765509">
    <property type="component" value="Unassembled WGS sequence"/>
</dbReference>
<dbReference type="AlphaFoldDB" id="A0A9Q3IN41"/>
<dbReference type="GO" id="GO:0071039">
    <property type="term" value="P:nuclear polyadenylation-dependent CUT catabolic process"/>
    <property type="evidence" value="ECO:0007669"/>
    <property type="project" value="TreeGrafter"/>
</dbReference>
<dbReference type="GO" id="GO:0031499">
    <property type="term" value="C:TRAMP complex"/>
    <property type="evidence" value="ECO:0007669"/>
    <property type="project" value="TreeGrafter"/>
</dbReference>
<evidence type="ECO:0000256" key="4">
    <source>
        <dbReference type="ARBA" id="ARBA00022737"/>
    </source>
</evidence>
<dbReference type="GO" id="GO:0071037">
    <property type="term" value="P:nuclear polyadenylation-dependent snRNA catabolic process"/>
    <property type="evidence" value="ECO:0007669"/>
    <property type="project" value="TreeGrafter"/>
</dbReference>
<dbReference type="InterPro" id="IPR051644">
    <property type="entry name" value="TRAMP_AT-DNA-binding"/>
</dbReference>
<evidence type="ECO:0000256" key="7">
    <source>
        <dbReference type="ARBA" id="ARBA00023242"/>
    </source>
</evidence>
<dbReference type="GO" id="GO:0071031">
    <property type="term" value="P:nuclear mRNA surveillance of mRNA 3'-end processing"/>
    <property type="evidence" value="ECO:0007669"/>
    <property type="project" value="TreeGrafter"/>
</dbReference>
<evidence type="ECO:0000256" key="2">
    <source>
        <dbReference type="ARBA" id="ARBA00022664"/>
    </source>
</evidence>
<dbReference type="PROSITE" id="PS50158">
    <property type="entry name" value="ZF_CCHC"/>
    <property type="match status" value="1"/>
</dbReference>
<keyword evidence="7" id="KW-0539">Nucleus</keyword>
<protein>
    <recommendedName>
        <fullName evidence="10">CCHC-type domain-containing protein</fullName>
    </recommendedName>
</protein>
<dbReference type="GO" id="GO:0003723">
    <property type="term" value="F:RNA binding"/>
    <property type="evidence" value="ECO:0007669"/>
    <property type="project" value="TreeGrafter"/>
</dbReference>
<gene>
    <name evidence="11" type="ORF">O181_085784</name>
</gene>
<evidence type="ECO:0000313" key="12">
    <source>
        <dbReference type="Proteomes" id="UP000765509"/>
    </source>
</evidence>
<dbReference type="InterPro" id="IPR001878">
    <property type="entry name" value="Znf_CCHC"/>
</dbReference>
<accession>A0A9Q3IN41</accession>
<feature type="compositionally biased region" description="Basic and acidic residues" evidence="9">
    <location>
        <begin position="238"/>
        <end position="257"/>
    </location>
</feature>
<keyword evidence="3" id="KW-0479">Metal-binding</keyword>
<dbReference type="SUPFAM" id="SSF57756">
    <property type="entry name" value="Retrovirus zinc finger-like domains"/>
    <property type="match status" value="1"/>
</dbReference>
<evidence type="ECO:0000256" key="3">
    <source>
        <dbReference type="ARBA" id="ARBA00022723"/>
    </source>
</evidence>
<dbReference type="EMBL" id="AVOT02051025">
    <property type="protein sequence ID" value="MBW0546069.1"/>
    <property type="molecule type" value="Genomic_DNA"/>
</dbReference>
<evidence type="ECO:0000256" key="9">
    <source>
        <dbReference type="SAM" id="MobiDB-lite"/>
    </source>
</evidence>
<name>A0A9Q3IN41_9BASI</name>
<dbReference type="PANTHER" id="PTHR46543:SF1">
    <property type="entry name" value="ZINC FINGER CCHC DOMAIN-CONTAINING PROTEIN 7"/>
    <property type="match status" value="1"/>
</dbReference>
<dbReference type="OrthoDB" id="7608935at2759"/>
<feature type="domain" description="CCHC-type" evidence="10">
    <location>
        <begin position="131"/>
        <end position="144"/>
    </location>
</feature>
<keyword evidence="6" id="KW-0862">Zinc</keyword>
<keyword evidence="5 8" id="KW-0863">Zinc-finger</keyword>
<dbReference type="PANTHER" id="PTHR46543">
    <property type="entry name" value="ZINC FINGER CCHC DOMAIN-CONTAINING PROTEIN 7"/>
    <property type="match status" value="1"/>
</dbReference>
<dbReference type="Gene3D" id="4.10.60.10">
    <property type="entry name" value="Zinc finger, CCHC-type"/>
    <property type="match status" value="2"/>
</dbReference>
<dbReference type="Pfam" id="PF00098">
    <property type="entry name" value="zf-CCHC"/>
    <property type="match status" value="1"/>
</dbReference>
<keyword evidence="12" id="KW-1185">Reference proteome</keyword>
<feature type="compositionally biased region" description="Basic and acidic residues" evidence="9">
    <location>
        <begin position="273"/>
        <end position="286"/>
    </location>
</feature>